<keyword evidence="2 5" id="KW-0812">Transmembrane</keyword>
<accession>A0A7S0DWH9</accession>
<organism evidence="7">
    <name type="scientific">Hanusia phi</name>
    <dbReference type="NCBI Taxonomy" id="3032"/>
    <lineage>
        <taxon>Eukaryota</taxon>
        <taxon>Cryptophyceae</taxon>
        <taxon>Pyrenomonadales</taxon>
        <taxon>Geminigeraceae</taxon>
        <taxon>Hanusia</taxon>
    </lineage>
</organism>
<reference evidence="7" key="1">
    <citation type="submission" date="2021-01" db="EMBL/GenBank/DDBJ databases">
        <authorList>
            <person name="Corre E."/>
            <person name="Pelletier E."/>
            <person name="Niang G."/>
            <person name="Scheremetjew M."/>
            <person name="Finn R."/>
            <person name="Kale V."/>
            <person name="Holt S."/>
            <person name="Cochrane G."/>
            <person name="Meng A."/>
            <person name="Brown T."/>
            <person name="Cohen L."/>
        </authorList>
    </citation>
    <scope>NUCLEOTIDE SEQUENCE</scope>
    <source>
        <strain evidence="7">CCMP325</strain>
    </source>
</reference>
<evidence type="ECO:0000256" key="3">
    <source>
        <dbReference type="ARBA" id="ARBA00022989"/>
    </source>
</evidence>
<dbReference type="PANTHER" id="PTHR10250:SF26">
    <property type="entry name" value="GLUTATHIONE S-TRANSFERASE 3, MITOCHONDRIAL"/>
    <property type="match status" value="1"/>
</dbReference>
<feature type="transmembrane region" description="Helical" evidence="5">
    <location>
        <begin position="173"/>
        <end position="193"/>
    </location>
</feature>
<feature type="transmembrane region" description="Helical" evidence="5">
    <location>
        <begin position="138"/>
        <end position="161"/>
    </location>
</feature>
<comment type="subcellular location">
    <subcellularLocation>
        <location evidence="1">Membrane</location>
        <topology evidence="1">Multi-pass membrane protein</topology>
    </subcellularLocation>
</comment>
<dbReference type="SUPFAM" id="SSF161084">
    <property type="entry name" value="MAPEG domain-like"/>
    <property type="match status" value="1"/>
</dbReference>
<feature type="signal peptide" evidence="6">
    <location>
        <begin position="1"/>
        <end position="21"/>
    </location>
</feature>
<feature type="chain" id="PRO_5030774055" description="Glutathione transferase" evidence="6">
    <location>
        <begin position="22"/>
        <end position="201"/>
    </location>
</feature>
<evidence type="ECO:0000256" key="2">
    <source>
        <dbReference type="ARBA" id="ARBA00022692"/>
    </source>
</evidence>
<proteinExistence type="predicted"/>
<evidence type="ECO:0000313" key="7">
    <source>
        <dbReference type="EMBL" id="CAD8467550.1"/>
    </source>
</evidence>
<evidence type="ECO:0000256" key="1">
    <source>
        <dbReference type="ARBA" id="ARBA00004141"/>
    </source>
</evidence>
<dbReference type="InterPro" id="IPR050997">
    <property type="entry name" value="MAPEG"/>
</dbReference>
<protein>
    <recommendedName>
        <fullName evidence="8">Glutathione transferase</fullName>
    </recommendedName>
</protein>
<evidence type="ECO:0000256" key="6">
    <source>
        <dbReference type="SAM" id="SignalP"/>
    </source>
</evidence>
<dbReference type="GO" id="GO:0006691">
    <property type="term" value="P:leukotriene metabolic process"/>
    <property type="evidence" value="ECO:0007669"/>
    <property type="project" value="UniProtKB-ARBA"/>
</dbReference>
<dbReference type="GO" id="GO:0004364">
    <property type="term" value="F:glutathione transferase activity"/>
    <property type="evidence" value="ECO:0007669"/>
    <property type="project" value="TreeGrafter"/>
</dbReference>
<dbReference type="GO" id="GO:0005783">
    <property type="term" value="C:endoplasmic reticulum"/>
    <property type="evidence" value="ECO:0007669"/>
    <property type="project" value="TreeGrafter"/>
</dbReference>
<dbReference type="EMBL" id="HBEO01001988">
    <property type="protein sequence ID" value="CAD8467550.1"/>
    <property type="molecule type" value="Transcribed_RNA"/>
</dbReference>
<keyword evidence="3 5" id="KW-1133">Transmembrane helix</keyword>
<evidence type="ECO:0008006" key="8">
    <source>
        <dbReference type="Google" id="ProtNLM"/>
    </source>
</evidence>
<name>A0A7S0DWH9_9CRYP</name>
<gene>
    <name evidence="7" type="ORF">HPHI1048_LOCUS1429</name>
</gene>
<dbReference type="Gene3D" id="1.20.120.550">
    <property type="entry name" value="Membrane associated eicosanoid/glutathione metabolism-like domain"/>
    <property type="match status" value="1"/>
</dbReference>
<evidence type="ECO:0000256" key="5">
    <source>
        <dbReference type="SAM" id="Phobius"/>
    </source>
</evidence>
<dbReference type="GO" id="GO:0016020">
    <property type="term" value="C:membrane"/>
    <property type="evidence" value="ECO:0007669"/>
    <property type="project" value="UniProtKB-SubCell"/>
</dbReference>
<dbReference type="InterPro" id="IPR001129">
    <property type="entry name" value="Membr-assoc_MAPEG"/>
</dbReference>
<keyword evidence="6" id="KW-0732">Signal</keyword>
<dbReference type="Pfam" id="PF01124">
    <property type="entry name" value="MAPEG"/>
    <property type="match status" value="1"/>
</dbReference>
<evidence type="ECO:0000256" key="4">
    <source>
        <dbReference type="ARBA" id="ARBA00023136"/>
    </source>
</evidence>
<dbReference type="GO" id="GO:0005635">
    <property type="term" value="C:nuclear envelope"/>
    <property type="evidence" value="ECO:0007669"/>
    <property type="project" value="TreeGrafter"/>
</dbReference>
<dbReference type="AlphaFoldDB" id="A0A7S0DWH9"/>
<keyword evidence="4 5" id="KW-0472">Membrane</keyword>
<dbReference type="GO" id="GO:0004602">
    <property type="term" value="F:glutathione peroxidase activity"/>
    <property type="evidence" value="ECO:0007669"/>
    <property type="project" value="TreeGrafter"/>
</dbReference>
<sequence length="201" mass="21912">MNSKILAIQLCLALFSRSAVGFSHGSLAKVMRSQGTTKLAPLARSIVRNRPSQRKISPVCAMEIPDTYGFVMSTAALAAGMVQWKAIQVSVARKKYGVEYPIMYEDKQDSQFNFVQRGHQNTLEYLPSFMTLLMLNGLMAPISTSILGSAWIAARVVYIIGYSSDGPQGRIPGVIVSGLIFVSLIFATLFNGVKLTGILPF</sequence>
<dbReference type="PANTHER" id="PTHR10250">
    <property type="entry name" value="MICROSOMAL GLUTATHIONE S-TRANSFERASE"/>
    <property type="match status" value="1"/>
</dbReference>
<dbReference type="InterPro" id="IPR023352">
    <property type="entry name" value="MAPEG-like_dom_sf"/>
</dbReference>